<reference evidence="1" key="1">
    <citation type="submission" date="2019-11" db="UniProtKB">
        <authorList>
            <consortium name="WormBaseParasite"/>
        </authorList>
    </citation>
    <scope>IDENTIFICATION</scope>
</reference>
<dbReference type="AlphaFoldDB" id="A0A5K3F1C9"/>
<evidence type="ECO:0000313" key="1">
    <source>
        <dbReference type="WBParaSite" id="MCU_004642-RA"/>
    </source>
</evidence>
<proteinExistence type="predicted"/>
<protein>
    <submittedName>
        <fullName evidence="1">Uncharacterized protein</fullName>
    </submittedName>
</protein>
<dbReference type="WBParaSite" id="MCU_004642-RA">
    <property type="protein sequence ID" value="MCU_004642-RA"/>
    <property type="gene ID" value="MCU_004642"/>
</dbReference>
<sequence>MYRVHYATVGRTALSKSKTAETSVIVTAYNVYPAPHAIGKTARSIPSEPISAPLSLPSRYRIIGPNVLVPPPLLQGFLCSSCSWGYFRISVSSSLTSSQTHTHTTAPNKLSVISVHIITLRLQSWYLLPFGIIWTGGAGAGFDQSCALPSTPTSLPSR</sequence>
<name>A0A5K3F1C9_MESCO</name>
<organism evidence="1">
    <name type="scientific">Mesocestoides corti</name>
    <name type="common">Flatworm</name>
    <dbReference type="NCBI Taxonomy" id="53468"/>
    <lineage>
        <taxon>Eukaryota</taxon>
        <taxon>Metazoa</taxon>
        <taxon>Spiralia</taxon>
        <taxon>Lophotrochozoa</taxon>
        <taxon>Platyhelminthes</taxon>
        <taxon>Cestoda</taxon>
        <taxon>Eucestoda</taxon>
        <taxon>Cyclophyllidea</taxon>
        <taxon>Mesocestoididae</taxon>
        <taxon>Mesocestoides</taxon>
    </lineage>
</organism>
<accession>A0A5K3F1C9</accession>